<evidence type="ECO:0000256" key="1">
    <source>
        <dbReference type="SAM" id="MobiDB-lite"/>
    </source>
</evidence>
<accession>A0A3N1NZD0</accession>
<organism evidence="3 4">
    <name type="scientific">Marinimicrobium koreense</name>
    <dbReference type="NCBI Taxonomy" id="306545"/>
    <lineage>
        <taxon>Bacteria</taxon>
        <taxon>Pseudomonadati</taxon>
        <taxon>Pseudomonadota</taxon>
        <taxon>Gammaproteobacteria</taxon>
        <taxon>Cellvibrionales</taxon>
        <taxon>Cellvibrionaceae</taxon>
        <taxon>Marinimicrobium</taxon>
    </lineage>
</organism>
<feature type="transmembrane region" description="Helical" evidence="2">
    <location>
        <begin position="328"/>
        <end position="348"/>
    </location>
</feature>
<comment type="caution">
    <text evidence="3">The sequence shown here is derived from an EMBL/GenBank/DDBJ whole genome shotgun (WGS) entry which is preliminary data.</text>
</comment>
<feature type="transmembrane region" description="Helical" evidence="2">
    <location>
        <begin position="244"/>
        <end position="267"/>
    </location>
</feature>
<keyword evidence="2" id="KW-1133">Transmembrane helix</keyword>
<feature type="transmembrane region" description="Helical" evidence="2">
    <location>
        <begin position="379"/>
        <end position="397"/>
    </location>
</feature>
<dbReference type="OrthoDB" id="5411175at2"/>
<protein>
    <submittedName>
        <fullName evidence="3">Uncharacterized protein</fullName>
    </submittedName>
</protein>
<feature type="region of interest" description="Disordered" evidence="1">
    <location>
        <begin position="460"/>
        <end position="490"/>
    </location>
</feature>
<sequence>MFNQLLTLWSDSPALSLAIWLVILVVVLYLGRRHAHQLFRASGRAVHGAMRLWSRSIGQLESRLVARNRDVLLAMGRRSAEAAIERDFNRVHTIMERDLSRYPNLHRKIADAIEKIEADYQEASDAPPLPPAWSEVIETVSGLPGSSDPAVHKVLENIREVIEDAHKETLKLYQKSSRERHRILAGMQPQWRSLDQNLSQVKQTIDGLDERSKTIDEQMQEYAAIRAGEDKAVNSLTASSMTQFLIAGLVLAVALMGGLINFHLIAMPMSEMVGSNSYVGSMRISDVAALVIILLEVAMGVFLLESLRITHLFPIIGSMDDRMRRRMMIVSLTLLTILASIEASLAYMRDLLALDREALNQTLTGAAVVEAQFRWIPSIGQMVLGFILPFVLAFVAIPLESFIHSLRTVVGVMVVALLRGLRLVVRLVGGMANHLSKMLVHLYDMLIVVPLAIEQRVNRPRASERKADREDPPWDDSEDLEATKVVGVKP</sequence>
<evidence type="ECO:0000313" key="4">
    <source>
        <dbReference type="Proteomes" id="UP000273643"/>
    </source>
</evidence>
<evidence type="ECO:0000313" key="3">
    <source>
        <dbReference type="EMBL" id="ROQ18036.1"/>
    </source>
</evidence>
<name>A0A3N1NZD0_9GAMM</name>
<reference evidence="3 4" key="1">
    <citation type="submission" date="2018-11" db="EMBL/GenBank/DDBJ databases">
        <title>Genomic Encyclopedia of Type Strains, Phase IV (KMG-IV): sequencing the most valuable type-strain genomes for metagenomic binning, comparative biology and taxonomic classification.</title>
        <authorList>
            <person name="Goeker M."/>
        </authorList>
    </citation>
    <scope>NUCLEOTIDE SEQUENCE [LARGE SCALE GENOMIC DNA]</scope>
    <source>
        <strain evidence="3 4">DSM 16974</strain>
    </source>
</reference>
<dbReference type="RefSeq" id="WP_123639362.1">
    <property type="nucleotide sequence ID" value="NZ_RJUK01000003.1"/>
</dbReference>
<feature type="transmembrane region" description="Helical" evidence="2">
    <location>
        <begin position="287"/>
        <end position="307"/>
    </location>
</feature>
<dbReference type="EMBL" id="RJUK01000003">
    <property type="protein sequence ID" value="ROQ18036.1"/>
    <property type="molecule type" value="Genomic_DNA"/>
</dbReference>
<evidence type="ECO:0000256" key="2">
    <source>
        <dbReference type="SAM" id="Phobius"/>
    </source>
</evidence>
<feature type="transmembrane region" description="Helical" evidence="2">
    <location>
        <begin position="12"/>
        <end position="30"/>
    </location>
</feature>
<keyword evidence="4" id="KW-1185">Reference proteome</keyword>
<gene>
    <name evidence="3" type="ORF">EDC38_3009</name>
</gene>
<dbReference type="AlphaFoldDB" id="A0A3N1NZD0"/>
<keyword evidence="2" id="KW-0812">Transmembrane</keyword>
<feature type="compositionally biased region" description="Basic and acidic residues" evidence="1">
    <location>
        <begin position="461"/>
        <end position="472"/>
    </location>
</feature>
<keyword evidence="2" id="KW-0472">Membrane</keyword>
<proteinExistence type="predicted"/>
<dbReference type="Proteomes" id="UP000273643">
    <property type="component" value="Unassembled WGS sequence"/>
</dbReference>